<proteinExistence type="predicted"/>
<dbReference type="RefSeq" id="WP_184100249.1">
    <property type="nucleotide sequence ID" value="NZ_JACHHN010000004.1"/>
</dbReference>
<comment type="caution">
    <text evidence="2">The sequence shown here is derived from an EMBL/GenBank/DDBJ whole genome shotgun (WGS) entry which is preliminary data.</text>
</comment>
<keyword evidence="3" id="KW-1185">Reference proteome</keyword>
<feature type="domain" description="Water stress and hypersensitive response" evidence="1">
    <location>
        <begin position="31"/>
        <end position="147"/>
    </location>
</feature>
<dbReference type="Proteomes" id="UP000543030">
    <property type="component" value="Unassembled WGS sequence"/>
</dbReference>
<dbReference type="EMBL" id="JACHHN010000004">
    <property type="protein sequence ID" value="MBB5191337.1"/>
    <property type="molecule type" value="Genomic_DNA"/>
</dbReference>
<sequence length="159" mass="17408">MRRVIGIVLALAMLMLAGCSGLPMSWEKPRISLAGFTLKDATFFQQRFVLALTVQNPNNISVAVSGLDARLSVNGIEMAQGVSNEQMTIPALGEVTLHIEVVSNIAQLVKQLRALKSDEAPTYKLTGRIYLPVKPDGIAFSKSGDMPPRDDWLPKNLRF</sequence>
<name>A0A840REC2_9NEIS</name>
<dbReference type="SUPFAM" id="SSF117070">
    <property type="entry name" value="LEA14-like"/>
    <property type="match status" value="1"/>
</dbReference>
<dbReference type="InterPro" id="IPR013990">
    <property type="entry name" value="WHy-dom"/>
</dbReference>
<reference evidence="2 3" key="1">
    <citation type="submission" date="2020-08" db="EMBL/GenBank/DDBJ databases">
        <title>Genomic Encyclopedia of Type Strains, Phase IV (KMG-IV): sequencing the most valuable type-strain genomes for metagenomic binning, comparative biology and taxonomic classification.</title>
        <authorList>
            <person name="Goeker M."/>
        </authorList>
    </citation>
    <scope>NUCLEOTIDE SEQUENCE [LARGE SCALE GENOMIC DNA]</scope>
    <source>
        <strain evidence="2 3">DSM 18233</strain>
    </source>
</reference>
<dbReference type="InterPro" id="IPR004864">
    <property type="entry name" value="LEA_2"/>
</dbReference>
<gene>
    <name evidence="2" type="ORF">HNQ50_002067</name>
</gene>
<evidence type="ECO:0000313" key="2">
    <source>
        <dbReference type="EMBL" id="MBB5191337.1"/>
    </source>
</evidence>
<dbReference type="PROSITE" id="PS51257">
    <property type="entry name" value="PROKAR_LIPOPROTEIN"/>
    <property type="match status" value="1"/>
</dbReference>
<accession>A0A840REC2</accession>
<evidence type="ECO:0000259" key="1">
    <source>
        <dbReference type="SMART" id="SM00769"/>
    </source>
</evidence>
<protein>
    <submittedName>
        <fullName evidence="2">LEA14-like dessication related protein</fullName>
    </submittedName>
</protein>
<dbReference type="Gene3D" id="2.60.40.1820">
    <property type="match status" value="1"/>
</dbReference>
<dbReference type="GO" id="GO:0009269">
    <property type="term" value="P:response to desiccation"/>
    <property type="evidence" value="ECO:0007669"/>
    <property type="project" value="InterPro"/>
</dbReference>
<dbReference type="AlphaFoldDB" id="A0A840REC2"/>
<dbReference type="Pfam" id="PF03168">
    <property type="entry name" value="LEA_2"/>
    <property type="match status" value="1"/>
</dbReference>
<dbReference type="SMART" id="SM00769">
    <property type="entry name" value="WHy"/>
    <property type="match status" value="1"/>
</dbReference>
<organism evidence="2 3">
    <name type="scientific">Silvimonas terrae</name>
    <dbReference type="NCBI Taxonomy" id="300266"/>
    <lineage>
        <taxon>Bacteria</taxon>
        <taxon>Pseudomonadati</taxon>
        <taxon>Pseudomonadota</taxon>
        <taxon>Betaproteobacteria</taxon>
        <taxon>Neisseriales</taxon>
        <taxon>Chitinibacteraceae</taxon>
        <taxon>Silvimonas</taxon>
    </lineage>
</organism>
<evidence type="ECO:0000313" key="3">
    <source>
        <dbReference type="Proteomes" id="UP000543030"/>
    </source>
</evidence>